<dbReference type="Pfam" id="PF13414">
    <property type="entry name" value="TPR_11"/>
    <property type="match status" value="3"/>
</dbReference>
<feature type="repeat" description="TPR" evidence="3">
    <location>
        <begin position="757"/>
        <end position="790"/>
    </location>
</feature>
<proteinExistence type="predicted"/>
<comment type="caution">
    <text evidence="4">The sequence shown here is derived from an EMBL/GenBank/DDBJ whole genome shotgun (WGS) entry which is preliminary data.</text>
</comment>
<evidence type="ECO:0000256" key="2">
    <source>
        <dbReference type="ARBA" id="ARBA00022803"/>
    </source>
</evidence>
<keyword evidence="2 3" id="KW-0802">TPR repeat</keyword>
<dbReference type="PROSITE" id="PS50293">
    <property type="entry name" value="TPR_REGION"/>
    <property type="match status" value="6"/>
</dbReference>
<dbReference type="EMBL" id="JAHHHV010000026">
    <property type="protein sequence ID" value="MBW4464940.1"/>
    <property type="molecule type" value="Genomic_DNA"/>
</dbReference>
<dbReference type="SMART" id="SM00028">
    <property type="entry name" value="TPR"/>
    <property type="match status" value="7"/>
</dbReference>
<dbReference type="InterPro" id="IPR011990">
    <property type="entry name" value="TPR-like_helical_dom_sf"/>
</dbReference>
<keyword evidence="1" id="KW-0677">Repeat</keyword>
<reference evidence="4" key="1">
    <citation type="submission" date="2021-05" db="EMBL/GenBank/DDBJ databases">
        <authorList>
            <person name="Pietrasiak N."/>
            <person name="Ward R."/>
            <person name="Stajich J.E."/>
            <person name="Kurbessoian T."/>
        </authorList>
    </citation>
    <scope>NUCLEOTIDE SEQUENCE</scope>
    <source>
        <strain evidence="4">GSE-TBD4-15B</strain>
    </source>
</reference>
<feature type="non-terminal residue" evidence="4">
    <location>
        <position position="898"/>
    </location>
</feature>
<evidence type="ECO:0000256" key="3">
    <source>
        <dbReference type="PROSITE-ProRule" id="PRU00339"/>
    </source>
</evidence>
<evidence type="ECO:0000313" key="5">
    <source>
        <dbReference type="Proteomes" id="UP000707356"/>
    </source>
</evidence>
<dbReference type="Gene3D" id="1.25.40.10">
    <property type="entry name" value="Tetratricopeptide repeat domain"/>
    <property type="match status" value="3"/>
</dbReference>
<dbReference type="PROSITE" id="PS50005">
    <property type="entry name" value="TPR"/>
    <property type="match status" value="6"/>
</dbReference>
<sequence>MTETLFLGRTEEQNQFRRMLASYQPSGWRKHLPTFSRPFVKAQDEQTSVMLLYGEGGMGKSRLIRRLRAIADEPALARQVQRLFLDWEEQKGLHPDLKVGHDFIQPQTVLEVLHKGLVNANWGGYFEEYRRQVELLKAAEAKLEKQIQAQPENPLVKQVSKFGAQGIGWIIRQHTAGVELVPADAIELGLNLGAEGLSQARQFVQRALTPKEYEVYAQPNQKLAEALGGGIAALARQKPLLILLDTYETVDRPECDYTLREVMGRSGNTIWVIAGRANLADSELRGKAYFRGYRQKFTEDRLYTKKLAEFSADQIQEYFAGAVPEQPLTPEQVEQLTEFSFGIPFVIAEAAAMWREGKPIAEIVMPPTSQQSGTARERVIKQTCERFLMHCIEAKDSEGDLRAVYALAILRRPDAELLQQMLDEPNLDQALQGLRQRYSFIWAEQLSLDSKFTRFLREYLLNPLRRNDPRVQQVNERALIWLRLKLEERTQDIADRGDWYGEEAISETLLHIVNHAFWQSPEAGWRELVPLFLEGWQYSRSWTRNLLEMAELFQPCFDREGQQRFGWMKNALAESPDLEEVKALLVELKKLAQRKWMDGAGAEARWLILRLQEGKLLSRQENYQQALQIYLEIERQLPEQALRLRKSLAAAFYNLSSKFIWADGALDAGYSTEGELAIQSAVRLNDTRSIHYYSLGAVLSKTDRKEEAIAAYHKAIELDPKFATPHNGLGNLYKAQGKQEEAIAAYHKVIELDPKSATPHNALGNLYSDQGKQEEAIAAYHKAIELDPKSATPHNNLGILYKAQGKQEEAIAAYHKAIELDPKFATPHNNLGNLYSDQGKQEEAIAAYHKAIELDPKSAAPHNALGNLYSDQGKQEEAIAAYHKAIELDPKYATPHNN</sequence>
<dbReference type="PANTHER" id="PTHR44943:SF4">
    <property type="entry name" value="TPR REPEAT-CONTAINING PROTEIN MJ0798"/>
    <property type="match status" value="1"/>
</dbReference>
<dbReference type="InterPro" id="IPR027417">
    <property type="entry name" value="P-loop_NTPase"/>
</dbReference>
<protein>
    <submittedName>
        <fullName evidence="4">Tetratricopeptide repeat protein</fullName>
    </submittedName>
</protein>
<reference evidence="4" key="2">
    <citation type="journal article" date="2022" name="Microbiol. Resour. Announc.">
        <title>Metagenome Sequencing to Explore Phylogenomics of Terrestrial Cyanobacteria.</title>
        <authorList>
            <person name="Ward R.D."/>
            <person name="Stajich J.E."/>
            <person name="Johansen J.R."/>
            <person name="Huntemann M."/>
            <person name="Clum A."/>
            <person name="Foster B."/>
            <person name="Foster B."/>
            <person name="Roux S."/>
            <person name="Palaniappan K."/>
            <person name="Varghese N."/>
            <person name="Mukherjee S."/>
            <person name="Reddy T.B.K."/>
            <person name="Daum C."/>
            <person name="Copeland A."/>
            <person name="Chen I.A."/>
            <person name="Ivanova N.N."/>
            <person name="Kyrpides N.C."/>
            <person name="Shapiro N."/>
            <person name="Eloe-Fadrosh E.A."/>
            <person name="Pietrasiak N."/>
        </authorList>
    </citation>
    <scope>NUCLEOTIDE SEQUENCE</scope>
    <source>
        <strain evidence="4">GSE-TBD4-15B</strain>
    </source>
</reference>
<dbReference type="SUPFAM" id="SSF48452">
    <property type="entry name" value="TPR-like"/>
    <property type="match status" value="1"/>
</dbReference>
<dbReference type="SUPFAM" id="SSF48439">
    <property type="entry name" value="Protein prenylyltransferase"/>
    <property type="match status" value="1"/>
</dbReference>
<dbReference type="PANTHER" id="PTHR44943">
    <property type="entry name" value="CELLULOSE SYNTHASE OPERON PROTEIN C"/>
    <property type="match status" value="1"/>
</dbReference>
<dbReference type="InterPro" id="IPR019734">
    <property type="entry name" value="TPR_rpt"/>
</dbReference>
<feature type="repeat" description="TPR" evidence="3">
    <location>
        <begin position="723"/>
        <end position="756"/>
    </location>
</feature>
<accession>A0A951U3U5</accession>
<dbReference type="InterPro" id="IPR051685">
    <property type="entry name" value="Ycf3/AcsC/BcsC/TPR_MFPF"/>
</dbReference>
<feature type="repeat" description="TPR" evidence="3">
    <location>
        <begin position="859"/>
        <end position="892"/>
    </location>
</feature>
<feature type="repeat" description="TPR" evidence="3">
    <location>
        <begin position="689"/>
        <end position="722"/>
    </location>
</feature>
<dbReference type="AlphaFoldDB" id="A0A951U3U5"/>
<evidence type="ECO:0000313" key="4">
    <source>
        <dbReference type="EMBL" id="MBW4464940.1"/>
    </source>
</evidence>
<feature type="repeat" description="TPR" evidence="3">
    <location>
        <begin position="825"/>
        <end position="858"/>
    </location>
</feature>
<gene>
    <name evidence="4" type="ORF">KME07_05805</name>
</gene>
<name>A0A951U3U5_9CYAN</name>
<dbReference type="SUPFAM" id="SSF52540">
    <property type="entry name" value="P-loop containing nucleoside triphosphate hydrolases"/>
    <property type="match status" value="1"/>
</dbReference>
<dbReference type="Proteomes" id="UP000707356">
    <property type="component" value="Unassembled WGS sequence"/>
</dbReference>
<feature type="repeat" description="TPR" evidence="3">
    <location>
        <begin position="791"/>
        <end position="824"/>
    </location>
</feature>
<organism evidence="4 5">
    <name type="scientific">Pegethrix bostrychoides GSE-TBD4-15B</name>
    <dbReference type="NCBI Taxonomy" id="2839662"/>
    <lineage>
        <taxon>Bacteria</taxon>
        <taxon>Bacillati</taxon>
        <taxon>Cyanobacteriota</taxon>
        <taxon>Cyanophyceae</taxon>
        <taxon>Oculatellales</taxon>
        <taxon>Oculatellaceae</taxon>
        <taxon>Pegethrix</taxon>
    </lineage>
</organism>
<evidence type="ECO:0000256" key="1">
    <source>
        <dbReference type="ARBA" id="ARBA00022737"/>
    </source>
</evidence>